<feature type="transmembrane region" description="Helical" evidence="7">
    <location>
        <begin position="449"/>
        <end position="475"/>
    </location>
</feature>
<evidence type="ECO:0000256" key="3">
    <source>
        <dbReference type="ARBA" id="ARBA00022475"/>
    </source>
</evidence>
<comment type="subcellular location">
    <subcellularLocation>
        <location evidence="1">Cell membrane</location>
        <topology evidence="1">Multi-pass membrane protein</topology>
    </subcellularLocation>
</comment>
<protein>
    <submittedName>
        <fullName evidence="8">Lipopolysaccharide biosynthesis protein</fullName>
    </submittedName>
</protein>
<evidence type="ECO:0000256" key="4">
    <source>
        <dbReference type="ARBA" id="ARBA00022692"/>
    </source>
</evidence>
<dbReference type="PANTHER" id="PTHR30250">
    <property type="entry name" value="PST FAMILY PREDICTED COLANIC ACID TRANSPORTER"/>
    <property type="match status" value="1"/>
</dbReference>
<dbReference type="RefSeq" id="WP_101344871.1">
    <property type="nucleotide sequence ID" value="NZ_PJAI02000008.1"/>
</dbReference>
<keyword evidence="4 7" id="KW-0812">Transmembrane</keyword>
<dbReference type="PANTHER" id="PTHR30250:SF10">
    <property type="entry name" value="LIPOPOLYSACCHARIDE BIOSYNTHESIS PROTEIN WZXC"/>
    <property type="match status" value="1"/>
</dbReference>
<feature type="transmembrane region" description="Helical" evidence="7">
    <location>
        <begin position="48"/>
        <end position="72"/>
    </location>
</feature>
<evidence type="ECO:0000256" key="1">
    <source>
        <dbReference type="ARBA" id="ARBA00004651"/>
    </source>
</evidence>
<feature type="transmembrane region" description="Helical" evidence="7">
    <location>
        <begin position="119"/>
        <end position="136"/>
    </location>
</feature>
<keyword evidence="9" id="KW-1185">Reference proteome</keyword>
<name>A0ABY3MX05_9GAMM</name>
<evidence type="ECO:0000256" key="5">
    <source>
        <dbReference type="ARBA" id="ARBA00022989"/>
    </source>
</evidence>
<keyword evidence="3" id="KW-1003">Cell membrane</keyword>
<comment type="caution">
    <text evidence="8">The sequence shown here is derived from an EMBL/GenBank/DDBJ whole genome shotgun (WGS) entry which is preliminary data.</text>
</comment>
<feature type="transmembrane region" description="Helical" evidence="7">
    <location>
        <begin position="384"/>
        <end position="404"/>
    </location>
</feature>
<dbReference type="Proteomes" id="UP000815846">
    <property type="component" value="Unassembled WGS sequence"/>
</dbReference>
<evidence type="ECO:0000313" key="8">
    <source>
        <dbReference type="EMBL" id="TYK65761.1"/>
    </source>
</evidence>
<feature type="transmembrane region" description="Helical" evidence="7">
    <location>
        <begin position="292"/>
        <end position="311"/>
    </location>
</feature>
<evidence type="ECO:0000256" key="7">
    <source>
        <dbReference type="SAM" id="Phobius"/>
    </source>
</evidence>
<dbReference type="CDD" id="cd13127">
    <property type="entry name" value="MATE_tuaB_like"/>
    <property type="match status" value="1"/>
</dbReference>
<dbReference type="InterPro" id="IPR050833">
    <property type="entry name" value="Poly_Biosynth_Transport"/>
</dbReference>
<feature type="transmembrane region" description="Helical" evidence="7">
    <location>
        <begin position="84"/>
        <end position="107"/>
    </location>
</feature>
<evidence type="ECO:0000256" key="6">
    <source>
        <dbReference type="ARBA" id="ARBA00023136"/>
    </source>
</evidence>
<accession>A0ABY3MX05</accession>
<reference evidence="8 9" key="1">
    <citation type="submission" date="2019-08" db="EMBL/GenBank/DDBJ databases">
        <title>Microbe sample from Colwellia echini.</title>
        <authorList>
            <person name="Christiansen L."/>
            <person name="Pathiraja D."/>
            <person name="Schultz-Johansen M."/>
            <person name="Choi I.-G."/>
            <person name="Stougaard P."/>
        </authorList>
    </citation>
    <scope>NUCLEOTIDE SEQUENCE [LARGE SCALE GENOMIC DNA]</scope>
    <source>
        <strain evidence="8 9">A3</strain>
    </source>
</reference>
<gene>
    <name evidence="8" type="ORF">CWS31_008925</name>
</gene>
<feature type="transmembrane region" description="Helical" evidence="7">
    <location>
        <begin position="323"/>
        <end position="348"/>
    </location>
</feature>
<keyword evidence="6 7" id="KW-0472">Membrane</keyword>
<feature type="transmembrane region" description="Helical" evidence="7">
    <location>
        <begin position="174"/>
        <end position="194"/>
    </location>
</feature>
<feature type="transmembrane region" description="Helical" evidence="7">
    <location>
        <begin position="148"/>
        <end position="168"/>
    </location>
</feature>
<dbReference type="Pfam" id="PF13440">
    <property type="entry name" value="Polysacc_synt_3"/>
    <property type="match status" value="1"/>
</dbReference>
<feature type="transmembrane region" description="Helical" evidence="7">
    <location>
        <begin position="416"/>
        <end position="437"/>
    </location>
</feature>
<keyword evidence="5 7" id="KW-1133">Transmembrane helix</keyword>
<evidence type="ECO:0000256" key="2">
    <source>
        <dbReference type="ARBA" id="ARBA00007430"/>
    </source>
</evidence>
<feature type="transmembrane region" description="Helical" evidence="7">
    <location>
        <begin position="360"/>
        <end position="378"/>
    </location>
</feature>
<comment type="similarity">
    <text evidence="2">Belongs to the polysaccharide synthase family.</text>
</comment>
<proteinExistence type="inferred from homology"/>
<feature type="transmembrane region" description="Helical" evidence="7">
    <location>
        <begin position="16"/>
        <end position="36"/>
    </location>
</feature>
<organism evidence="8 9">
    <name type="scientific">Colwellia echini</name>
    <dbReference type="NCBI Taxonomy" id="1982103"/>
    <lineage>
        <taxon>Bacteria</taxon>
        <taxon>Pseudomonadati</taxon>
        <taxon>Pseudomonadota</taxon>
        <taxon>Gammaproteobacteria</taxon>
        <taxon>Alteromonadales</taxon>
        <taxon>Colwelliaceae</taxon>
        <taxon>Colwellia</taxon>
    </lineage>
</organism>
<evidence type="ECO:0000313" key="9">
    <source>
        <dbReference type="Proteomes" id="UP000815846"/>
    </source>
</evidence>
<dbReference type="EMBL" id="PJAI02000008">
    <property type="protein sequence ID" value="TYK65761.1"/>
    <property type="molecule type" value="Genomic_DNA"/>
</dbReference>
<sequence length="492" mass="55345">MTDSVKDIDNRTKQGLIWYTVLPFLMHFVRIASAIWLARILSPSDFGIMGLVTVLFFYCDLFTSFGFSNAIIQRKTVNSIHYSSYFVFNIIISSGLFISFQLFSPSIAKYFSEPLLDDALKVFSIMFLLSACIAAPQANLKRNLNFKIMAIIEGTSMAISIVSSILLALNGFGFWSMIYSMILAQFVVLILTLITSRERLEFKFNGQAFKQLLNFGVWDFFWGQAVLLGENVDKLIIGKFLGTTQLGFYDKALGFAQMPNIQISRRLSQVSFSAFSRVQDDKAATSNYFTKIMALNAFICFPVFLGLSAVSRDFTLILLGDKWAPMISSLSLLSIAFLLASITAPIVSMNMAIGSIKQQTLIRFFCLIVLTVSLVMLVEEGIEAAAFVLILFYSVQLLASYYLLSYKFNWGWVKLLNLLWAPLVSAGVMYFVVSTIADSTWFELRLMNFITAISCGVVTYVALFLLIPSSSWNYLRNKVINRLMIKGERSNS</sequence>